<evidence type="ECO:0000313" key="2">
    <source>
        <dbReference type="Proteomes" id="UP001465755"/>
    </source>
</evidence>
<dbReference type="EMBL" id="JALJOQ010000020">
    <property type="protein sequence ID" value="KAK9809384.1"/>
    <property type="molecule type" value="Genomic_DNA"/>
</dbReference>
<dbReference type="Proteomes" id="UP001465755">
    <property type="component" value="Unassembled WGS sequence"/>
</dbReference>
<evidence type="ECO:0000313" key="1">
    <source>
        <dbReference type="EMBL" id="KAK9809384.1"/>
    </source>
</evidence>
<protein>
    <submittedName>
        <fullName evidence="1">Uncharacterized protein</fullName>
    </submittedName>
</protein>
<dbReference type="AlphaFoldDB" id="A0AAW1PN67"/>
<comment type="caution">
    <text evidence="1">The sequence shown here is derived from an EMBL/GenBank/DDBJ whole genome shotgun (WGS) entry which is preliminary data.</text>
</comment>
<accession>A0AAW1PN67</accession>
<keyword evidence="2" id="KW-1185">Reference proteome</keyword>
<proteinExistence type="predicted"/>
<name>A0AAW1PN67_9CHLO</name>
<organism evidence="1 2">
    <name type="scientific">Symbiochloris irregularis</name>
    <dbReference type="NCBI Taxonomy" id="706552"/>
    <lineage>
        <taxon>Eukaryota</taxon>
        <taxon>Viridiplantae</taxon>
        <taxon>Chlorophyta</taxon>
        <taxon>core chlorophytes</taxon>
        <taxon>Trebouxiophyceae</taxon>
        <taxon>Trebouxiales</taxon>
        <taxon>Trebouxiaceae</taxon>
        <taxon>Symbiochloris</taxon>
    </lineage>
</organism>
<sequence>MSSTGAITCDVESDGKFAFRWSVPPASVATSLNDALSVEAARRGHASGACVLDHVSAHRASNPAASCLVHPSNYGMTLQDLTIVLCPGECLRLHFYTEAAEH</sequence>
<reference evidence="1 2" key="1">
    <citation type="journal article" date="2024" name="Nat. Commun.">
        <title>Phylogenomics reveals the evolutionary origins of lichenization in chlorophyte algae.</title>
        <authorList>
            <person name="Puginier C."/>
            <person name="Libourel C."/>
            <person name="Otte J."/>
            <person name="Skaloud P."/>
            <person name="Haon M."/>
            <person name="Grisel S."/>
            <person name="Petersen M."/>
            <person name="Berrin J.G."/>
            <person name="Delaux P.M."/>
            <person name="Dal Grande F."/>
            <person name="Keller J."/>
        </authorList>
    </citation>
    <scope>NUCLEOTIDE SEQUENCE [LARGE SCALE GENOMIC DNA]</scope>
    <source>
        <strain evidence="1 2">SAG 2036</strain>
    </source>
</reference>
<gene>
    <name evidence="1" type="ORF">WJX73_000140</name>
</gene>